<dbReference type="CDD" id="cd00161">
    <property type="entry name" value="beta-trefoil_Ricin-like"/>
    <property type="match status" value="1"/>
</dbReference>
<feature type="signal peptide" evidence="1">
    <location>
        <begin position="1"/>
        <end position="16"/>
    </location>
</feature>
<dbReference type="GeneID" id="95987164"/>
<reference evidence="3 4" key="1">
    <citation type="submission" date="2023-08" db="EMBL/GenBank/DDBJ databases">
        <title>Annotated Genome Sequence of Vanrija albida AlHP1.</title>
        <authorList>
            <person name="Herzog R."/>
        </authorList>
    </citation>
    <scope>NUCLEOTIDE SEQUENCE [LARGE SCALE GENOMIC DNA]</scope>
    <source>
        <strain evidence="3 4">AlHP1</strain>
    </source>
</reference>
<proteinExistence type="predicted"/>
<keyword evidence="1" id="KW-0732">Signal</keyword>
<dbReference type="Proteomes" id="UP001565368">
    <property type="component" value="Unassembled WGS sequence"/>
</dbReference>
<protein>
    <recommendedName>
        <fullName evidence="2">Ricin B lectin domain-containing protein</fullName>
    </recommendedName>
</protein>
<evidence type="ECO:0000256" key="1">
    <source>
        <dbReference type="SAM" id="SignalP"/>
    </source>
</evidence>
<dbReference type="Pfam" id="PF00652">
    <property type="entry name" value="Ricin_B_lectin"/>
    <property type="match status" value="1"/>
</dbReference>
<dbReference type="Gene3D" id="2.80.10.50">
    <property type="match status" value="1"/>
</dbReference>
<organism evidence="3 4">
    <name type="scientific">Vanrija albida</name>
    <dbReference type="NCBI Taxonomy" id="181172"/>
    <lineage>
        <taxon>Eukaryota</taxon>
        <taxon>Fungi</taxon>
        <taxon>Dikarya</taxon>
        <taxon>Basidiomycota</taxon>
        <taxon>Agaricomycotina</taxon>
        <taxon>Tremellomycetes</taxon>
        <taxon>Trichosporonales</taxon>
        <taxon>Trichosporonaceae</taxon>
        <taxon>Vanrija</taxon>
    </lineage>
</organism>
<evidence type="ECO:0000313" key="3">
    <source>
        <dbReference type="EMBL" id="KAL1409288.1"/>
    </source>
</evidence>
<dbReference type="PROSITE" id="PS50231">
    <property type="entry name" value="RICIN_B_LECTIN"/>
    <property type="match status" value="1"/>
</dbReference>
<name>A0ABR3Q3Q5_9TREE</name>
<comment type="caution">
    <text evidence="3">The sequence shown here is derived from an EMBL/GenBank/DDBJ whole genome shotgun (WGS) entry which is preliminary data.</text>
</comment>
<accession>A0ABR3Q3Q5</accession>
<keyword evidence="4" id="KW-1185">Reference proteome</keyword>
<dbReference type="InterPro" id="IPR000772">
    <property type="entry name" value="Ricin_B_lectin"/>
</dbReference>
<sequence length="165" mass="18112">MLALLVILALAAVSIASPLDKRQRPPGNPLYIRPVLAPAGQSMSLGVGRDNLHTVGMKYVNPSWLPPPSGWGQVKLWWSSGETGLDKCLDAGLTPGNGVRLKVWDCYDVPQQKWWIHDGQIQLAGTNLCVDVTDGRVENANVVQLWQCYDGNQNQQFRLTSSFTG</sequence>
<feature type="domain" description="Ricin B lectin" evidence="2">
    <location>
        <begin position="86"/>
        <end position="157"/>
    </location>
</feature>
<feature type="chain" id="PRO_5045124055" description="Ricin B lectin domain-containing protein" evidence="1">
    <location>
        <begin position="17"/>
        <end position="165"/>
    </location>
</feature>
<gene>
    <name evidence="3" type="ORF">Q8F55_006121</name>
</gene>
<dbReference type="EMBL" id="JBBXJM010000004">
    <property type="protein sequence ID" value="KAL1409288.1"/>
    <property type="molecule type" value="Genomic_DNA"/>
</dbReference>
<dbReference type="RefSeq" id="XP_069209232.1">
    <property type="nucleotide sequence ID" value="XM_069354590.1"/>
</dbReference>
<dbReference type="SUPFAM" id="SSF50370">
    <property type="entry name" value="Ricin B-like lectins"/>
    <property type="match status" value="1"/>
</dbReference>
<dbReference type="InterPro" id="IPR035992">
    <property type="entry name" value="Ricin_B-like_lectins"/>
</dbReference>
<evidence type="ECO:0000259" key="2">
    <source>
        <dbReference type="Pfam" id="PF00652"/>
    </source>
</evidence>
<evidence type="ECO:0000313" key="4">
    <source>
        <dbReference type="Proteomes" id="UP001565368"/>
    </source>
</evidence>